<reference evidence="3 4" key="1">
    <citation type="submission" date="2022-06" db="EMBL/GenBank/DDBJ databases">
        <title>Sequencing the genomes of 1000 actinobacteria strains.</title>
        <authorList>
            <person name="Klenk H.-P."/>
        </authorList>
    </citation>
    <scope>NUCLEOTIDE SEQUENCE [LARGE SCALE GENOMIC DNA]</scope>
    <source>
        <strain evidence="3 4">DSM 44170</strain>
    </source>
</reference>
<name>A0ABT1K5B8_9ACTN</name>
<feature type="region of interest" description="Disordered" evidence="1">
    <location>
        <begin position="23"/>
        <end position="53"/>
    </location>
</feature>
<feature type="compositionally biased region" description="Low complexity" evidence="1">
    <location>
        <begin position="23"/>
        <end position="47"/>
    </location>
</feature>
<dbReference type="PROSITE" id="PS51257">
    <property type="entry name" value="PROKAR_LIPOPROTEIN"/>
    <property type="match status" value="1"/>
</dbReference>
<dbReference type="RefSeq" id="WP_253771755.1">
    <property type="nucleotide sequence ID" value="NZ_BAAAVE010000006.1"/>
</dbReference>
<evidence type="ECO:0000256" key="2">
    <source>
        <dbReference type="SAM" id="SignalP"/>
    </source>
</evidence>
<sequence length="161" mass="17308">MIRPSMAALWVLLSLAGCSGRSAEPASSAHAEPTPAAAPQTPSQQSAIPGAQQFHAAELRPGDCIEPLPETFAVTVVPCDVPHSAEFATTYILAEGPWPGADMNRLMENGCLPRMRIKESKRDVIGLWGLGPGEQDWPRYRTVYCLAAPVDGRKMTGRVVK</sequence>
<protein>
    <recommendedName>
        <fullName evidence="5">Septum formation-related domain-containing protein</fullName>
    </recommendedName>
</protein>
<evidence type="ECO:0000313" key="4">
    <source>
        <dbReference type="Proteomes" id="UP001320766"/>
    </source>
</evidence>
<accession>A0ABT1K5B8</accession>
<keyword evidence="2" id="KW-0732">Signal</keyword>
<gene>
    <name evidence="3" type="ORF">HD595_004336</name>
</gene>
<organism evidence="3 4">
    <name type="scientific">Nonomuraea roseoviolacea subsp. carminata</name>
    <dbReference type="NCBI Taxonomy" id="160689"/>
    <lineage>
        <taxon>Bacteria</taxon>
        <taxon>Bacillati</taxon>
        <taxon>Actinomycetota</taxon>
        <taxon>Actinomycetes</taxon>
        <taxon>Streptosporangiales</taxon>
        <taxon>Streptosporangiaceae</taxon>
        <taxon>Nonomuraea</taxon>
    </lineage>
</organism>
<dbReference type="EMBL" id="JAMZEC010000001">
    <property type="protein sequence ID" value="MCP2348214.1"/>
    <property type="molecule type" value="Genomic_DNA"/>
</dbReference>
<evidence type="ECO:0000313" key="3">
    <source>
        <dbReference type="EMBL" id="MCP2348214.1"/>
    </source>
</evidence>
<evidence type="ECO:0000256" key="1">
    <source>
        <dbReference type="SAM" id="MobiDB-lite"/>
    </source>
</evidence>
<keyword evidence="4" id="KW-1185">Reference proteome</keyword>
<feature type="signal peptide" evidence="2">
    <location>
        <begin position="1"/>
        <end position="23"/>
    </location>
</feature>
<feature type="chain" id="PRO_5046546387" description="Septum formation-related domain-containing protein" evidence="2">
    <location>
        <begin position="24"/>
        <end position="161"/>
    </location>
</feature>
<evidence type="ECO:0008006" key="5">
    <source>
        <dbReference type="Google" id="ProtNLM"/>
    </source>
</evidence>
<dbReference type="Proteomes" id="UP001320766">
    <property type="component" value="Unassembled WGS sequence"/>
</dbReference>
<comment type="caution">
    <text evidence="3">The sequence shown here is derived from an EMBL/GenBank/DDBJ whole genome shotgun (WGS) entry which is preliminary data.</text>
</comment>
<proteinExistence type="predicted"/>